<dbReference type="Proteomes" id="UP000887574">
    <property type="component" value="Unplaced"/>
</dbReference>
<keyword evidence="2" id="KW-1185">Reference proteome</keyword>
<dbReference type="Gene3D" id="2.130.10.120">
    <property type="entry name" value="Prolyl oligopeptidase, N-terminal domain"/>
    <property type="match status" value="1"/>
</dbReference>
<dbReference type="WBParaSite" id="jg390">
    <property type="protein sequence ID" value="jg390"/>
    <property type="gene ID" value="jg390"/>
</dbReference>
<dbReference type="GO" id="GO:0004252">
    <property type="term" value="F:serine-type endopeptidase activity"/>
    <property type="evidence" value="ECO:0007669"/>
    <property type="project" value="InterPro"/>
</dbReference>
<dbReference type="Pfam" id="PF02897">
    <property type="entry name" value="Peptidase_S9_N"/>
    <property type="match status" value="1"/>
</dbReference>
<feature type="domain" description="Peptidase S9A N-terminal" evidence="1">
    <location>
        <begin position="23"/>
        <end position="245"/>
    </location>
</feature>
<sequence>MKAGILKYFSDSVPINAHYPPDNNEKLSSKLYYHKLGTDSKAEDVLVQISHKNSFRTPKKPVCLIDDLLLLTDLSYGYKLTEKESEKIGTSIIDQDGKIRLTKYVRIFGQELTAESEFQLQGIISSGLLLVITNHGAPNRRLVLTTLKYAHDPATWKTLIKEDNSRSLIDAIDIQYENLMLLTYCEEWRQKSIYLYNAHKKQLLARINPPNESVTSTTMTATHIYFITTSWLKPNAFYSCPFSDGCKDGLADSVCSIKSSSPPANRSGKLSILKVGDKENLLDWTDDFEVKQSFYPSGSECLDDSTRNNPAKNCKRNGLNPTIIYSYGDMDVCFPLEWMHIKPSF</sequence>
<dbReference type="GO" id="GO:0070012">
    <property type="term" value="F:oligopeptidase activity"/>
    <property type="evidence" value="ECO:0007669"/>
    <property type="project" value="TreeGrafter"/>
</dbReference>
<dbReference type="InterPro" id="IPR051167">
    <property type="entry name" value="Prolyl_oligopep/macrocyclase"/>
</dbReference>
<name>A0A915ECP9_9BILA</name>
<proteinExistence type="predicted"/>
<protein>
    <submittedName>
        <fullName evidence="3">Peptidase S9A N-terminal domain-containing protein</fullName>
    </submittedName>
</protein>
<accession>A0A915ECP9</accession>
<evidence type="ECO:0000259" key="1">
    <source>
        <dbReference type="Pfam" id="PF02897"/>
    </source>
</evidence>
<evidence type="ECO:0000313" key="2">
    <source>
        <dbReference type="Proteomes" id="UP000887574"/>
    </source>
</evidence>
<organism evidence="2 3">
    <name type="scientific">Ditylenchus dipsaci</name>
    <dbReference type="NCBI Taxonomy" id="166011"/>
    <lineage>
        <taxon>Eukaryota</taxon>
        <taxon>Metazoa</taxon>
        <taxon>Ecdysozoa</taxon>
        <taxon>Nematoda</taxon>
        <taxon>Chromadorea</taxon>
        <taxon>Rhabditida</taxon>
        <taxon>Tylenchina</taxon>
        <taxon>Tylenchomorpha</taxon>
        <taxon>Sphaerularioidea</taxon>
        <taxon>Anguinidae</taxon>
        <taxon>Anguininae</taxon>
        <taxon>Ditylenchus</taxon>
    </lineage>
</organism>
<evidence type="ECO:0000313" key="3">
    <source>
        <dbReference type="WBParaSite" id="jg390"/>
    </source>
</evidence>
<dbReference type="PANTHER" id="PTHR42881:SF2">
    <property type="entry name" value="PROLYL ENDOPEPTIDASE"/>
    <property type="match status" value="1"/>
</dbReference>
<dbReference type="InterPro" id="IPR023302">
    <property type="entry name" value="Pept_S9A_N"/>
</dbReference>
<reference evidence="3" key="1">
    <citation type="submission" date="2022-11" db="UniProtKB">
        <authorList>
            <consortium name="WormBaseParasite"/>
        </authorList>
    </citation>
    <scope>IDENTIFICATION</scope>
</reference>
<dbReference type="PANTHER" id="PTHR42881">
    <property type="entry name" value="PROLYL ENDOPEPTIDASE"/>
    <property type="match status" value="1"/>
</dbReference>
<dbReference type="AlphaFoldDB" id="A0A915ECP9"/>
<dbReference type="GO" id="GO:0005829">
    <property type="term" value="C:cytosol"/>
    <property type="evidence" value="ECO:0007669"/>
    <property type="project" value="TreeGrafter"/>
</dbReference>